<proteinExistence type="predicted"/>
<dbReference type="Pfam" id="PF07586">
    <property type="entry name" value="HXXSHH"/>
    <property type="match status" value="1"/>
</dbReference>
<accession>B4CU21</accession>
<protein>
    <recommendedName>
        <fullName evidence="4">DUF1552 domain-containing protein</fullName>
    </recommendedName>
</protein>
<sequence length="348" mass="38745">MPVRAGSWLTCSQPLKSEGSQIRVGISADQMAAHHIGEQTRFGSLELGLEPGRQGGKCDTGYSCAYSNNISWRNESTPMTREINPRLVFERLFANAVPKEVSESQKRRELYKKSILDFVLEDANSLRKKVGGNDRQKLDEYLSAVREIEQRVVQAEKAVRSADTSVAKNYEIPEGIPESYEEHARLMADMMVLAFQSDTTRICTFMLANEGSNRAYRNIGVSDGHHTLSHHQGDHAKQMKIREINRFHMQQFAYLLGRLRSIPEGDGTLLDHSMLVYGGGLGDGDRHNHDDLPVLMAGRGSGTILPGRHITYDQETPMANLFVAMLHRMGANVDSFGDSTGPLRGLEG</sequence>
<evidence type="ECO:0000256" key="1">
    <source>
        <dbReference type="SAM" id="Coils"/>
    </source>
</evidence>
<dbReference type="AlphaFoldDB" id="B4CU21"/>
<reference evidence="2 3" key="1">
    <citation type="journal article" date="2011" name="J. Bacteriol.">
        <title>Genome sequence of Chthoniobacter flavus Ellin428, an aerobic heterotrophic soil bacterium.</title>
        <authorList>
            <person name="Kant R."/>
            <person name="van Passel M.W."/>
            <person name="Palva A."/>
            <person name="Lucas S."/>
            <person name="Lapidus A."/>
            <person name="Glavina Del Rio T."/>
            <person name="Dalin E."/>
            <person name="Tice H."/>
            <person name="Bruce D."/>
            <person name="Goodwin L."/>
            <person name="Pitluck S."/>
            <person name="Larimer F.W."/>
            <person name="Land M.L."/>
            <person name="Hauser L."/>
            <person name="Sangwan P."/>
            <person name="de Vos W.M."/>
            <person name="Janssen P.H."/>
            <person name="Smidt H."/>
        </authorList>
    </citation>
    <scope>NUCLEOTIDE SEQUENCE [LARGE SCALE GENOMIC DNA]</scope>
    <source>
        <strain evidence="2 3">Ellin428</strain>
    </source>
</reference>
<dbReference type="InterPro" id="IPR011447">
    <property type="entry name" value="DUF1552"/>
</dbReference>
<evidence type="ECO:0000313" key="3">
    <source>
        <dbReference type="Proteomes" id="UP000005824"/>
    </source>
</evidence>
<evidence type="ECO:0008006" key="4">
    <source>
        <dbReference type="Google" id="ProtNLM"/>
    </source>
</evidence>
<organism evidence="2 3">
    <name type="scientific">Chthoniobacter flavus Ellin428</name>
    <dbReference type="NCBI Taxonomy" id="497964"/>
    <lineage>
        <taxon>Bacteria</taxon>
        <taxon>Pseudomonadati</taxon>
        <taxon>Verrucomicrobiota</taxon>
        <taxon>Spartobacteria</taxon>
        <taxon>Chthoniobacterales</taxon>
        <taxon>Chthoniobacteraceae</taxon>
        <taxon>Chthoniobacter</taxon>
    </lineage>
</organism>
<gene>
    <name evidence="2" type="ORF">CfE428DRAFT_0184</name>
</gene>
<dbReference type="Proteomes" id="UP000005824">
    <property type="component" value="Unassembled WGS sequence"/>
</dbReference>
<feature type="coiled-coil region" evidence="1">
    <location>
        <begin position="138"/>
        <end position="165"/>
    </location>
</feature>
<dbReference type="eggNOG" id="COG2960">
    <property type="taxonomic scope" value="Bacteria"/>
</dbReference>
<dbReference type="EMBL" id="ABVL01000001">
    <property type="protein sequence ID" value="EDY22059.1"/>
    <property type="molecule type" value="Genomic_DNA"/>
</dbReference>
<dbReference type="InParanoid" id="B4CU21"/>
<comment type="caution">
    <text evidence="2">The sequence shown here is derived from an EMBL/GenBank/DDBJ whole genome shotgun (WGS) entry which is preliminary data.</text>
</comment>
<dbReference type="RefSeq" id="WP_006977511.1">
    <property type="nucleotide sequence ID" value="NZ_ABVL01000001.1"/>
</dbReference>
<dbReference type="STRING" id="497964.CfE428DRAFT_0184"/>
<keyword evidence="3" id="KW-1185">Reference proteome</keyword>
<keyword evidence="1" id="KW-0175">Coiled coil</keyword>
<evidence type="ECO:0000313" key="2">
    <source>
        <dbReference type="EMBL" id="EDY22059.1"/>
    </source>
</evidence>
<name>B4CU21_9BACT</name>